<dbReference type="Pfam" id="PF17829">
    <property type="entry name" value="GH115_C"/>
    <property type="match status" value="1"/>
</dbReference>
<feature type="compositionally biased region" description="Basic and acidic residues" evidence="2">
    <location>
        <begin position="1054"/>
        <end position="1066"/>
    </location>
</feature>
<dbReference type="Gene3D" id="3.20.20.520">
    <property type="entry name" value="Glycosyl hydrolase family 115"/>
    <property type="match status" value="1"/>
</dbReference>
<dbReference type="InterPro" id="IPR042301">
    <property type="entry name" value="GH115_sf"/>
</dbReference>
<dbReference type="SUPFAM" id="SSF55545">
    <property type="entry name" value="beta-N-acetylhexosaminidase-like domain"/>
    <property type="match status" value="1"/>
</dbReference>
<reference evidence="5 6" key="1">
    <citation type="submission" date="2020-08" db="EMBL/GenBank/DDBJ databases">
        <title>Genomic Encyclopedia of Type Strains, Phase IV (KMG-IV): sequencing the most valuable type-strain genomes for metagenomic binning, comparative biology and taxonomic classification.</title>
        <authorList>
            <person name="Goeker M."/>
        </authorList>
    </citation>
    <scope>NUCLEOTIDE SEQUENCE [LARGE SCALE GENOMIC DNA]</scope>
    <source>
        <strain evidence="5 6">YC6886</strain>
    </source>
</reference>
<dbReference type="Gene3D" id="2.60.120.260">
    <property type="entry name" value="Galactose-binding domain-like"/>
    <property type="match status" value="1"/>
</dbReference>
<evidence type="ECO:0000313" key="6">
    <source>
        <dbReference type="Proteomes" id="UP000557717"/>
    </source>
</evidence>
<evidence type="ECO:0000313" key="5">
    <source>
        <dbReference type="EMBL" id="MBB5353434.1"/>
    </source>
</evidence>
<feature type="region of interest" description="Disordered" evidence="2">
    <location>
        <begin position="1054"/>
        <end position="1075"/>
    </location>
</feature>
<evidence type="ECO:0000259" key="4">
    <source>
        <dbReference type="Pfam" id="PF17829"/>
    </source>
</evidence>
<dbReference type="InterPro" id="IPR029018">
    <property type="entry name" value="Hex-like_dom2"/>
</dbReference>
<gene>
    <name evidence="5" type="ORF">HNR46_003695</name>
</gene>
<dbReference type="Pfam" id="PF15979">
    <property type="entry name" value="Glyco_hydro_115"/>
    <property type="match status" value="1"/>
</dbReference>
<dbReference type="Gene3D" id="3.30.379.10">
    <property type="entry name" value="Chitobiase/beta-hexosaminidase domain 2-like"/>
    <property type="match status" value="1"/>
</dbReference>
<feature type="chain" id="PRO_5032383926" description="Gylcosyl hydrolase 115 C-terminal domain-containing protein" evidence="3">
    <location>
        <begin position="32"/>
        <end position="1474"/>
    </location>
</feature>
<evidence type="ECO:0000256" key="2">
    <source>
        <dbReference type="SAM" id="MobiDB-lite"/>
    </source>
</evidence>
<keyword evidence="6" id="KW-1185">Reference proteome</keyword>
<dbReference type="PANTHER" id="PTHR37842:SF2">
    <property type="entry name" value="GYLCOSYL HYDROLASE 115 C-TERMINAL DOMAIN-CONTAINING PROTEIN"/>
    <property type="match status" value="1"/>
</dbReference>
<dbReference type="InterPro" id="IPR041437">
    <property type="entry name" value="GH115_C"/>
</dbReference>
<name>A0A840VD42_9BACT</name>
<dbReference type="GO" id="GO:0016787">
    <property type="term" value="F:hydrolase activity"/>
    <property type="evidence" value="ECO:0007669"/>
    <property type="project" value="UniProtKB-KW"/>
</dbReference>
<dbReference type="Gene3D" id="2.60.120.1620">
    <property type="match status" value="1"/>
</dbReference>
<dbReference type="EMBL" id="JACHFD010000026">
    <property type="protein sequence ID" value="MBB5353434.1"/>
    <property type="molecule type" value="Genomic_DNA"/>
</dbReference>
<feature type="domain" description="Gylcosyl hydrolase 115 C-terminal" evidence="4">
    <location>
        <begin position="1037"/>
        <end position="1195"/>
    </location>
</feature>
<dbReference type="RefSeq" id="WP_184021329.1">
    <property type="nucleotide sequence ID" value="NZ_JACHFD010000026.1"/>
</dbReference>
<accession>A0A840VD42</accession>
<organism evidence="5 6">
    <name type="scientific">Haloferula luteola</name>
    <dbReference type="NCBI Taxonomy" id="595692"/>
    <lineage>
        <taxon>Bacteria</taxon>
        <taxon>Pseudomonadati</taxon>
        <taxon>Verrucomicrobiota</taxon>
        <taxon>Verrucomicrobiia</taxon>
        <taxon>Verrucomicrobiales</taxon>
        <taxon>Verrucomicrobiaceae</taxon>
        <taxon>Haloferula</taxon>
    </lineage>
</organism>
<feature type="signal peptide" evidence="3">
    <location>
        <begin position="1"/>
        <end position="31"/>
    </location>
</feature>
<dbReference type="GO" id="GO:0005975">
    <property type="term" value="P:carbohydrate metabolic process"/>
    <property type="evidence" value="ECO:0007669"/>
    <property type="project" value="UniProtKB-ARBA"/>
</dbReference>
<keyword evidence="3" id="KW-0732">Signal</keyword>
<dbReference type="PANTHER" id="PTHR37842">
    <property type="match status" value="1"/>
</dbReference>
<protein>
    <recommendedName>
        <fullName evidence="4">Gylcosyl hydrolase 115 C-terminal domain-containing protein</fullName>
    </recommendedName>
</protein>
<evidence type="ECO:0000256" key="3">
    <source>
        <dbReference type="SAM" id="SignalP"/>
    </source>
</evidence>
<sequence length="1474" mass="157923">MLRTSSVFPFSPGQARALACLLPILLTPALAEPLAIVNGGFETGSDGQSSLSPIAGWTDSGTSAGFWLQDGSGGGSFPQDPSEPQAGSLYLTANRLAGGAGAQPSSSTLSQVVAIPSGDLPLVQSGNAELSLVFFYQDTDTNDTGTVSTEFLDASSQVVGTASSGALSNVAPNGTSYSPSTAPWTEVTLGSAVPSSAVSVRIRIQTIRTGGSATNVHFDSFSATIAPQGPPPESPYRSTTPWVAYDGSALPVTPAGSYFAPRFMPITETPEAGSLMIAGDGQGAPIHYSDGDAAVVRIAAEALADDVERVTGIVPVVSTDAPAAAEVILIGTVGKSPLIDTLVSTGRIDVSAIAGKWEAYTAAVVENPQPGVDRALVIAGSDRRGTAFGVFALSESMGVSPWYFWGDVPTRQKSALHVAGSHTQPSPGVKYRGIFLNDEDWGLQPWAAQTFEPEVGNIGPKTYATIFELLLRLHANVIWPAMHEFPVETTPFYLVPGNKQAADDHAIVISTSHHEPMLTNSHEYDEGVLGPYNYWTNRSNIYDFWEQRVEETADCENIYTMGMRGRTDAGMLAPAGTTNAQKAEKIETEIIPDQRQMISDHVNGDASEIPQIFIPYKETLVQYQSGLDLPDDVTIVWPDDNHGYIRQLSTAAERARSGGSGVYYHLSYWGVPTSYLWFCSTPPGMTRSEMMKAWDFGADKIWLVNVGDLKPHEIGTEFFLRLASNPEAFREFDQNAWFTQWAARNFEPSQASAIADVLEDYFRLNIVKRPEHLNRTSSGFSFTDNGDEAAKRLAAFSQLTADAEGIYNQLPADQKPAFYEMVLFPARACYQVNRRNLQAERSRLWATQNRANTAAPAAEAQAAHAALLAELDFYNGVNAGGKWDKMFNPMPIAQLPGWAQETQNPFIMPSLGSYSPPGPASLGVAIEGSATQLADGVRGELPVFSGIAEPVRFIDVFNLGTSAMTWTATASDPWITLSQTGGSADARIQVGIDWETAPRGHAVPGTITISGADAQRTVGLRVFHPLGLDPGALPEAVENNGVVVIEAEDFTSRSDAGDGTGWRRQDQATASDDGMTIQPVTAASLNAASLPADAPVLTYQFHAFRTGPVRIRTQCLPTHRITSDHLGLRYAISLNGGTPQVIDVNAAEYSSAWNANTLRAASIGVSKHVITTAGPQTIEIRMVDAGVVLDKLTVEIASGEFEAEDLGVDDTNTSVVPFTDPPASEGAGLHIQSTAANRYATLVLPDIAAGDYQLTVRVKKWSSRGIVQMAVSESPTGPFTNIGSTYDLYSSSELYTDLETLEVSFNISGPKYLRFTAVGKNASSSNYWILLDKIALKPVASLGDQPIRNWRTSFFGSSENFGLGADLADPDGDLIPNLIEYATGSYPTVPNASPVSTEWSADHLVIVFSRARDATDITYRVLAGDELPPTSPIWSSETVPYPGGDAPYVITTVTDPQSVGESDRRFLVLEVQRP</sequence>
<keyword evidence="1" id="KW-0378">Hydrolase</keyword>
<comment type="caution">
    <text evidence="5">The sequence shown here is derived from an EMBL/GenBank/DDBJ whole genome shotgun (WGS) entry which is preliminary data.</text>
</comment>
<dbReference type="Proteomes" id="UP000557717">
    <property type="component" value="Unassembled WGS sequence"/>
</dbReference>
<proteinExistence type="predicted"/>
<evidence type="ECO:0000256" key="1">
    <source>
        <dbReference type="ARBA" id="ARBA00022801"/>
    </source>
</evidence>
<dbReference type="Gene3D" id="1.20.58.2150">
    <property type="match status" value="1"/>
</dbReference>
<dbReference type="InterPro" id="IPR031924">
    <property type="entry name" value="GH115"/>
</dbReference>